<keyword evidence="11" id="KW-1185">Reference proteome</keyword>
<feature type="binding site" evidence="7">
    <location>
        <position position="382"/>
    </location>
    <ligand>
        <name>Zn(2+)</name>
        <dbReference type="ChEBI" id="CHEBI:29105"/>
        <label>2</label>
    </ligand>
</feature>
<dbReference type="NCBIfam" id="NF006775">
    <property type="entry name" value="PRK09290.2-5"/>
    <property type="match status" value="1"/>
</dbReference>
<dbReference type="CDD" id="cd03884">
    <property type="entry name" value="M20_bAS"/>
    <property type="match status" value="1"/>
</dbReference>
<evidence type="ECO:0000313" key="10">
    <source>
        <dbReference type="EMBL" id="GBF06266.1"/>
    </source>
</evidence>
<comment type="caution">
    <text evidence="10">The sequence shown here is derived from an EMBL/GenBank/DDBJ whole genome shotgun (WGS) entry which is preliminary data.</text>
</comment>
<evidence type="ECO:0000259" key="9">
    <source>
        <dbReference type="Pfam" id="PF07687"/>
    </source>
</evidence>
<evidence type="ECO:0000256" key="4">
    <source>
        <dbReference type="ARBA" id="ARBA00022723"/>
    </source>
</evidence>
<accession>A0A2I9D6E0</accession>
<dbReference type="SUPFAM" id="SSF53187">
    <property type="entry name" value="Zn-dependent exopeptidases"/>
    <property type="match status" value="1"/>
</dbReference>
<feature type="binding site" evidence="7">
    <location>
        <position position="129"/>
    </location>
    <ligand>
        <name>Zn(2+)</name>
        <dbReference type="ChEBI" id="CHEBI:29105"/>
        <label>2</label>
    </ligand>
</feature>
<evidence type="ECO:0000256" key="2">
    <source>
        <dbReference type="ARBA" id="ARBA00006153"/>
    </source>
</evidence>
<feature type="binding site" evidence="8">
    <location>
        <position position="216"/>
    </location>
    <ligand>
        <name>allantoate</name>
        <dbReference type="ChEBI" id="CHEBI:17536"/>
    </ligand>
</feature>
<dbReference type="OrthoDB" id="9808195at2"/>
<feature type="binding site" evidence="8">
    <location>
        <position position="288"/>
    </location>
    <ligand>
        <name>allantoate</name>
        <dbReference type="ChEBI" id="CHEBI:17536"/>
    </ligand>
</feature>
<dbReference type="GO" id="GO:0046872">
    <property type="term" value="F:metal ion binding"/>
    <property type="evidence" value="ECO:0007669"/>
    <property type="project" value="UniProtKB-KW"/>
</dbReference>
<dbReference type="PANTHER" id="PTHR32494:SF19">
    <property type="entry name" value="ALLANTOATE DEIMINASE-RELATED"/>
    <property type="match status" value="1"/>
</dbReference>
<name>A0A2I9D6E0_9DEIO</name>
<comment type="cofactor">
    <cofactor evidence="7">
        <name>Zn(2+)</name>
        <dbReference type="ChEBI" id="CHEBI:29105"/>
    </cofactor>
    <text evidence="7">Binds 2 Zn(2+) ions per subunit.</text>
</comment>
<comment type="subunit">
    <text evidence="3">Homodimer.</text>
</comment>
<evidence type="ECO:0000256" key="3">
    <source>
        <dbReference type="ARBA" id="ARBA00011738"/>
    </source>
</evidence>
<gene>
    <name evidence="10" type="ORF">DAERI_080057</name>
</gene>
<dbReference type="Pfam" id="PF07687">
    <property type="entry name" value="M20_dimer"/>
    <property type="match status" value="1"/>
</dbReference>
<dbReference type="InterPro" id="IPR002933">
    <property type="entry name" value="Peptidase_M20"/>
</dbReference>
<organism evidence="10 11">
    <name type="scientific">Deinococcus aerius</name>
    <dbReference type="NCBI Taxonomy" id="200253"/>
    <lineage>
        <taxon>Bacteria</taxon>
        <taxon>Thermotogati</taxon>
        <taxon>Deinococcota</taxon>
        <taxon>Deinococci</taxon>
        <taxon>Deinococcales</taxon>
        <taxon>Deinococcaceae</taxon>
        <taxon>Deinococcus</taxon>
    </lineage>
</organism>
<feature type="binding site" evidence="7">
    <location>
        <position position="191"/>
    </location>
    <ligand>
        <name>Zn(2+)</name>
        <dbReference type="ChEBI" id="CHEBI:29105"/>
        <label>1</label>
    </ligand>
</feature>
<evidence type="ECO:0000313" key="11">
    <source>
        <dbReference type="Proteomes" id="UP000236569"/>
    </source>
</evidence>
<comment type="cofactor">
    <cofactor evidence="1">
        <name>Mn(2+)</name>
        <dbReference type="ChEBI" id="CHEBI:29035"/>
    </cofactor>
</comment>
<evidence type="ECO:0000256" key="5">
    <source>
        <dbReference type="ARBA" id="ARBA00022801"/>
    </source>
</evidence>
<dbReference type="InterPro" id="IPR010158">
    <property type="entry name" value="Amidase_Cbmase"/>
</dbReference>
<comment type="similarity">
    <text evidence="2">Belongs to the peptidase M20 family.</text>
</comment>
<dbReference type="GO" id="GO:0016813">
    <property type="term" value="F:hydrolase activity, acting on carbon-nitrogen (but not peptide) bonds, in linear amidines"/>
    <property type="evidence" value="ECO:0007669"/>
    <property type="project" value="InterPro"/>
</dbReference>
<evidence type="ECO:0000256" key="8">
    <source>
        <dbReference type="PIRSR" id="PIRSR001235-2"/>
    </source>
</evidence>
<evidence type="ECO:0000256" key="7">
    <source>
        <dbReference type="PIRSR" id="PIRSR001235-1"/>
    </source>
</evidence>
<dbReference type="InterPro" id="IPR036264">
    <property type="entry name" value="Bact_exopeptidase_dim_dom"/>
</dbReference>
<protein>
    <submittedName>
        <fullName evidence="10">Allantoate amidohydrolase</fullName>
    </submittedName>
</protein>
<dbReference type="EMBL" id="BFAG01000008">
    <property type="protein sequence ID" value="GBF06266.1"/>
    <property type="molecule type" value="Genomic_DNA"/>
</dbReference>
<keyword evidence="6" id="KW-0464">Manganese</keyword>
<proteinExistence type="inferred from homology"/>
<dbReference type="InterPro" id="IPR011650">
    <property type="entry name" value="Peptidase_M20_dimer"/>
</dbReference>
<dbReference type="PIRSF" id="PIRSF001235">
    <property type="entry name" value="Amidase_carbamoylase"/>
    <property type="match status" value="1"/>
</dbReference>
<dbReference type="Pfam" id="PF01546">
    <property type="entry name" value="Peptidase_M20"/>
    <property type="match status" value="1"/>
</dbReference>
<dbReference type="Proteomes" id="UP000236569">
    <property type="component" value="Unassembled WGS sequence"/>
</dbReference>
<keyword evidence="4 7" id="KW-0479">Metal-binding</keyword>
<feature type="binding site" evidence="8">
    <location>
        <position position="275"/>
    </location>
    <ligand>
        <name>allantoate</name>
        <dbReference type="ChEBI" id="CHEBI:17536"/>
    </ligand>
</feature>
<dbReference type="AlphaFoldDB" id="A0A2I9D6E0"/>
<reference evidence="11" key="1">
    <citation type="submission" date="2018-01" db="EMBL/GenBank/DDBJ databases">
        <title>Draft Genome Sequence of the Radioresistant Bacterium Deinococcus aerius TR0125, Isolated from the Higher Atmosphere above Japan.</title>
        <authorList>
            <person name="Satoh K."/>
            <person name="Arai H."/>
            <person name="Sanzen T."/>
            <person name="Kawaguchi Y."/>
            <person name="Hayashi H."/>
            <person name="Yokobori S."/>
            <person name="Yamagishi A."/>
            <person name="Oono Y."/>
            <person name="Narumi I."/>
        </authorList>
    </citation>
    <scope>NUCLEOTIDE SEQUENCE [LARGE SCALE GENOMIC DNA]</scope>
    <source>
        <strain evidence="11">TR0125</strain>
    </source>
</reference>
<evidence type="ECO:0000256" key="1">
    <source>
        <dbReference type="ARBA" id="ARBA00001936"/>
    </source>
</evidence>
<feature type="binding site" evidence="7">
    <location>
        <position position="96"/>
    </location>
    <ligand>
        <name>Zn(2+)</name>
        <dbReference type="ChEBI" id="CHEBI:29105"/>
        <label>1</label>
    </ligand>
</feature>
<dbReference type="SUPFAM" id="SSF55031">
    <property type="entry name" value="Bacterial exopeptidase dimerisation domain"/>
    <property type="match status" value="1"/>
</dbReference>
<dbReference type="NCBIfam" id="TIGR01879">
    <property type="entry name" value="hydantase"/>
    <property type="match status" value="1"/>
</dbReference>
<feature type="binding site" evidence="7">
    <location>
        <position position="85"/>
    </location>
    <ligand>
        <name>Zn(2+)</name>
        <dbReference type="ChEBI" id="CHEBI:29105"/>
        <label>1</label>
    </ligand>
</feature>
<feature type="domain" description="Peptidase M20 dimerisation" evidence="9">
    <location>
        <begin position="212"/>
        <end position="304"/>
    </location>
</feature>
<dbReference type="RefSeq" id="WP_103129651.1">
    <property type="nucleotide sequence ID" value="NZ_BFAG01000008.1"/>
</dbReference>
<feature type="binding site" evidence="7">
    <location>
        <position position="96"/>
    </location>
    <ligand>
        <name>Zn(2+)</name>
        <dbReference type="ChEBI" id="CHEBI:29105"/>
        <label>2</label>
    </ligand>
</feature>
<dbReference type="Gene3D" id="3.30.70.360">
    <property type="match status" value="1"/>
</dbReference>
<dbReference type="Gene3D" id="3.40.630.10">
    <property type="entry name" value="Zn peptidases"/>
    <property type="match status" value="1"/>
</dbReference>
<keyword evidence="7" id="KW-0862">Zinc</keyword>
<keyword evidence="5 10" id="KW-0378">Hydrolase</keyword>
<dbReference type="PANTHER" id="PTHR32494">
    <property type="entry name" value="ALLANTOATE DEIMINASE-RELATED"/>
    <property type="match status" value="1"/>
</dbReference>
<sequence length="414" mass="44338">MTVLPAWTELVRRTLDCCADLAACTEKPGEITRTFLCAPMHDAHARLDAWAASLGLETHVDAVGNWHALRRSPNPEARNLVIGSHLDSVPNAGPYDGVLGVVLGLSLLEALGDTPLPYHLHVVGFSEEEGVRFGVPFIGSRALIGTADELLNLTDAGGVTVAQAIREYGLDVRELEGARLRDDVLGYFELHIEQGPVLEAEGRSLGAVNAIAGQARFNLTLTGKANHAGTTPMHLRRDALTGASAFVLAAEEVARNTPGLVATVGSLRPLPGASNVIPGEVQFTLDIRHARDEVRHRAQEELLAEGERIARERGLTFTHELRMEEPATPMDPSLTALLGEALSAEGHVPTPMVSGAGHDAMAVGHVWPATMLFLRSPGGLSHHPDETVLPEDVEAALRVGTQFLRMLAEREGVR</sequence>
<evidence type="ECO:0000256" key="6">
    <source>
        <dbReference type="ARBA" id="ARBA00023211"/>
    </source>
</evidence>